<dbReference type="AlphaFoldDB" id="A0A5C3QGQ4"/>
<gene>
    <name evidence="2" type="ORF">BDV98DRAFT_574535</name>
</gene>
<feature type="compositionally biased region" description="Polar residues" evidence="1">
    <location>
        <begin position="202"/>
        <end position="213"/>
    </location>
</feature>
<feature type="compositionally biased region" description="Low complexity" evidence="1">
    <location>
        <begin position="181"/>
        <end position="198"/>
    </location>
</feature>
<evidence type="ECO:0000313" key="2">
    <source>
        <dbReference type="EMBL" id="TFK97473.1"/>
    </source>
</evidence>
<dbReference type="EMBL" id="ML178847">
    <property type="protein sequence ID" value="TFK97473.1"/>
    <property type="molecule type" value="Genomic_DNA"/>
</dbReference>
<dbReference type="OrthoDB" id="3258969at2759"/>
<evidence type="ECO:0000256" key="1">
    <source>
        <dbReference type="SAM" id="MobiDB-lite"/>
    </source>
</evidence>
<name>A0A5C3QGQ4_9AGAR</name>
<accession>A0A5C3QGQ4</accession>
<feature type="region of interest" description="Disordered" evidence="1">
    <location>
        <begin position="170"/>
        <end position="248"/>
    </location>
</feature>
<protein>
    <submittedName>
        <fullName evidence="2">Uncharacterized protein</fullName>
    </submittedName>
</protein>
<reference evidence="2 3" key="1">
    <citation type="journal article" date="2019" name="Nat. Ecol. Evol.">
        <title>Megaphylogeny resolves global patterns of mushroom evolution.</title>
        <authorList>
            <person name="Varga T."/>
            <person name="Krizsan K."/>
            <person name="Foldi C."/>
            <person name="Dima B."/>
            <person name="Sanchez-Garcia M."/>
            <person name="Sanchez-Ramirez S."/>
            <person name="Szollosi G.J."/>
            <person name="Szarkandi J.G."/>
            <person name="Papp V."/>
            <person name="Albert L."/>
            <person name="Andreopoulos W."/>
            <person name="Angelini C."/>
            <person name="Antonin V."/>
            <person name="Barry K.W."/>
            <person name="Bougher N.L."/>
            <person name="Buchanan P."/>
            <person name="Buyck B."/>
            <person name="Bense V."/>
            <person name="Catcheside P."/>
            <person name="Chovatia M."/>
            <person name="Cooper J."/>
            <person name="Damon W."/>
            <person name="Desjardin D."/>
            <person name="Finy P."/>
            <person name="Geml J."/>
            <person name="Haridas S."/>
            <person name="Hughes K."/>
            <person name="Justo A."/>
            <person name="Karasinski D."/>
            <person name="Kautmanova I."/>
            <person name="Kiss B."/>
            <person name="Kocsube S."/>
            <person name="Kotiranta H."/>
            <person name="LaButti K.M."/>
            <person name="Lechner B.E."/>
            <person name="Liimatainen K."/>
            <person name="Lipzen A."/>
            <person name="Lukacs Z."/>
            <person name="Mihaltcheva S."/>
            <person name="Morgado L.N."/>
            <person name="Niskanen T."/>
            <person name="Noordeloos M.E."/>
            <person name="Ohm R.A."/>
            <person name="Ortiz-Santana B."/>
            <person name="Ovrebo C."/>
            <person name="Racz N."/>
            <person name="Riley R."/>
            <person name="Savchenko A."/>
            <person name="Shiryaev A."/>
            <person name="Soop K."/>
            <person name="Spirin V."/>
            <person name="Szebenyi C."/>
            <person name="Tomsovsky M."/>
            <person name="Tulloss R.E."/>
            <person name="Uehling J."/>
            <person name="Grigoriev I.V."/>
            <person name="Vagvolgyi C."/>
            <person name="Papp T."/>
            <person name="Martin F.M."/>
            <person name="Miettinen O."/>
            <person name="Hibbett D.S."/>
            <person name="Nagy L.G."/>
        </authorList>
    </citation>
    <scope>NUCLEOTIDE SEQUENCE [LARGE SCALE GENOMIC DNA]</scope>
    <source>
        <strain evidence="2 3">CBS 309.79</strain>
    </source>
</reference>
<evidence type="ECO:0000313" key="3">
    <source>
        <dbReference type="Proteomes" id="UP000305067"/>
    </source>
</evidence>
<organism evidence="2 3">
    <name type="scientific">Pterulicium gracile</name>
    <dbReference type="NCBI Taxonomy" id="1884261"/>
    <lineage>
        <taxon>Eukaryota</taxon>
        <taxon>Fungi</taxon>
        <taxon>Dikarya</taxon>
        <taxon>Basidiomycota</taxon>
        <taxon>Agaricomycotina</taxon>
        <taxon>Agaricomycetes</taxon>
        <taxon>Agaricomycetidae</taxon>
        <taxon>Agaricales</taxon>
        <taxon>Pleurotineae</taxon>
        <taxon>Pterulaceae</taxon>
        <taxon>Pterulicium</taxon>
    </lineage>
</organism>
<dbReference type="Proteomes" id="UP000305067">
    <property type="component" value="Unassembled WGS sequence"/>
</dbReference>
<proteinExistence type="predicted"/>
<sequence length="270" mass="29313">MFTIRRASGTILDPRALRASLAAPIRHLTGDSYNDDHIVPDFYARRPKGDPSTLLEALNLSSLNPRQFKAKVPTELKDEDGNLVHPSGFVIPTPGDAATHRTPHYDTSNLAAQTAAVASRVEEEASLVEVTARIRSNRGKVPFEVEGVDGIFVHPSGFIPPTAAHEFKLHQERNSSEPQDGNLPNSSSSTSGTPYSAAQDPFLTTSNPRSSATDPEGPRDKKLQESQFVQMRPRSERTIPEPTPLMSTLTDRILDGGVEATTAPKEGKTL</sequence>
<keyword evidence="3" id="KW-1185">Reference proteome</keyword>